<accession>A0A444HAR3</accession>
<dbReference type="AlphaFoldDB" id="A0A444HAR3"/>
<keyword evidence="1" id="KW-1133">Transmembrane helix</keyword>
<gene>
    <name evidence="2" type="ORF">EPI11_08990</name>
</gene>
<evidence type="ECO:0000256" key="1">
    <source>
        <dbReference type="SAM" id="Phobius"/>
    </source>
</evidence>
<dbReference type="RefSeq" id="WP_128389632.1">
    <property type="nucleotide sequence ID" value="NZ_SBII01000005.1"/>
</dbReference>
<keyword evidence="1" id="KW-0812">Transmembrane</keyword>
<keyword evidence="3" id="KW-1185">Reference proteome</keyword>
<sequence length="60" mass="6634">MKKIQGLVTVMGVIVKYAGIAMVIIETIEFFNDRLKEKLGDIKEVPEPSKNLKDGAVVSE</sequence>
<keyword evidence="1" id="KW-0472">Membrane</keyword>
<evidence type="ECO:0000313" key="2">
    <source>
        <dbReference type="EMBL" id="RWX00403.1"/>
    </source>
</evidence>
<organism evidence="2 3">
    <name type="scientific">Flavobacterium cerinum</name>
    <dbReference type="NCBI Taxonomy" id="2502784"/>
    <lineage>
        <taxon>Bacteria</taxon>
        <taxon>Pseudomonadati</taxon>
        <taxon>Bacteroidota</taxon>
        <taxon>Flavobacteriia</taxon>
        <taxon>Flavobacteriales</taxon>
        <taxon>Flavobacteriaceae</taxon>
        <taxon>Flavobacterium</taxon>
    </lineage>
</organism>
<reference evidence="2 3" key="1">
    <citation type="submission" date="2019-01" db="EMBL/GenBank/DDBJ databases">
        <title>Flavobacterium sp. nov.,isolated from freshwater.</title>
        <authorList>
            <person name="Zhang R."/>
            <person name="Du Z.-J."/>
        </authorList>
    </citation>
    <scope>NUCLEOTIDE SEQUENCE [LARGE SCALE GENOMIC DNA]</scope>
    <source>
        <strain evidence="2 3">1E403</strain>
    </source>
</reference>
<name>A0A444HAR3_9FLAO</name>
<protein>
    <submittedName>
        <fullName evidence="2">Uncharacterized protein</fullName>
    </submittedName>
</protein>
<dbReference type="Proteomes" id="UP000287527">
    <property type="component" value="Unassembled WGS sequence"/>
</dbReference>
<dbReference type="EMBL" id="SBII01000005">
    <property type="protein sequence ID" value="RWX00403.1"/>
    <property type="molecule type" value="Genomic_DNA"/>
</dbReference>
<evidence type="ECO:0000313" key="3">
    <source>
        <dbReference type="Proteomes" id="UP000287527"/>
    </source>
</evidence>
<proteinExistence type="predicted"/>
<comment type="caution">
    <text evidence="2">The sequence shown here is derived from an EMBL/GenBank/DDBJ whole genome shotgun (WGS) entry which is preliminary data.</text>
</comment>
<feature type="transmembrane region" description="Helical" evidence="1">
    <location>
        <begin position="6"/>
        <end position="28"/>
    </location>
</feature>